<dbReference type="InterPro" id="IPR039420">
    <property type="entry name" value="WalR-like"/>
</dbReference>
<dbReference type="InterPro" id="IPR016032">
    <property type="entry name" value="Sig_transdc_resp-reg_C-effctor"/>
</dbReference>
<dbReference type="Pfam" id="PF00196">
    <property type="entry name" value="GerE"/>
    <property type="match status" value="1"/>
</dbReference>
<gene>
    <name evidence="4" type="ORF">LCGC14_1005100</name>
</gene>
<dbReference type="InterPro" id="IPR001789">
    <property type="entry name" value="Sig_transdc_resp-reg_receiver"/>
</dbReference>
<dbReference type="InterPro" id="IPR000792">
    <property type="entry name" value="Tscrpt_reg_LuxR_C"/>
</dbReference>
<protein>
    <recommendedName>
        <fullName evidence="3">Response regulatory domain-containing protein</fullName>
    </recommendedName>
</protein>
<comment type="caution">
    <text evidence="4">The sequence shown here is derived from an EMBL/GenBank/DDBJ whole genome shotgun (WGS) entry which is preliminary data.</text>
</comment>
<dbReference type="Gene3D" id="1.10.10.10">
    <property type="entry name" value="Winged helix-like DNA-binding domain superfamily/Winged helix DNA-binding domain"/>
    <property type="match status" value="1"/>
</dbReference>
<dbReference type="AlphaFoldDB" id="A0A0F9N6I7"/>
<dbReference type="SUPFAM" id="SSF52172">
    <property type="entry name" value="CheY-like"/>
    <property type="match status" value="1"/>
</dbReference>
<proteinExistence type="predicted"/>
<dbReference type="InterPro" id="IPR058245">
    <property type="entry name" value="NreC/VraR/RcsB-like_REC"/>
</dbReference>
<dbReference type="SUPFAM" id="SSF46894">
    <property type="entry name" value="C-terminal effector domain of the bipartite response regulators"/>
    <property type="match status" value="1"/>
</dbReference>
<dbReference type="GO" id="GO:0003677">
    <property type="term" value="F:DNA binding"/>
    <property type="evidence" value="ECO:0007669"/>
    <property type="project" value="UniProtKB-KW"/>
</dbReference>
<keyword evidence="2" id="KW-0238">DNA-binding</keyword>
<name>A0A0F9N6I7_9ZZZZ</name>
<feature type="domain" description="Response regulatory" evidence="3">
    <location>
        <begin position="22"/>
        <end position="141"/>
    </location>
</feature>
<accession>A0A0F9N6I7</accession>
<dbReference type="Gene3D" id="3.40.50.2300">
    <property type="match status" value="1"/>
</dbReference>
<evidence type="ECO:0000259" key="3">
    <source>
        <dbReference type="PROSITE" id="PS50110"/>
    </source>
</evidence>
<dbReference type="PROSITE" id="PS50110">
    <property type="entry name" value="RESPONSE_REGULATORY"/>
    <property type="match status" value="1"/>
</dbReference>
<dbReference type="Pfam" id="PF00072">
    <property type="entry name" value="Response_reg"/>
    <property type="match status" value="1"/>
</dbReference>
<organism evidence="4">
    <name type="scientific">marine sediment metagenome</name>
    <dbReference type="NCBI Taxonomy" id="412755"/>
    <lineage>
        <taxon>unclassified sequences</taxon>
        <taxon>metagenomes</taxon>
        <taxon>ecological metagenomes</taxon>
    </lineage>
</organism>
<sequence>MSKTNTVPLRGKQLVNNMAKLSVMVVDDDIYVRQALEVLIRRHPKTKSAAMFSNIDEAVKALSNGNRPDVIIMDINFQGAKKNGIDAIKEIKELNGSWKILVSSMNNDQDTVLKAINAGADGFVWKNESAEGIVSAVIKMAEGRFVVTKSIAEKIMGTAVSLEKYVDILKEGKDYKRLTSELKKTLYLYCSCGMSAKEIAEELCLSVHTVNSRIKLCYQLLNATSRAEAFSKLVERET</sequence>
<evidence type="ECO:0000256" key="1">
    <source>
        <dbReference type="ARBA" id="ARBA00022553"/>
    </source>
</evidence>
<dbReference type="InterPro" id="IPR036388">
    <property type="entry name" value="WH-like_DNA-bd_sf"/>
</dbReference>
<dbReference type="GO" id="GO:0000160">
    <property type="term" value="P:phosphorelay signal transduction system"/>
    <property type="evidence" value="ECO:0007669"/>
    <property type="project" value="InterPro"/>
</dbReference>
<evidence type="ECO:0000313" key="4">
    <source>
        <dbReference type="EMBL" id="KKN13559.1"/>
    </source>
</evidence>
<dbReference type="SMART" id="SM00448">
    <property type="entry name" value="REC"/>
    <property type="match status" value="1"/>
</dbReference>
<dbReference type="SMART" id="SM00421">
    <property type="entry name" value="HTH_LUXR"/>
    <property type="match status" value="1"/>
</dbReference>
<evidence type="ECO:0000256" key="2">
    <source>
        <dbReference type="ARBA" id="ARBA00023125"/>
    </source>
</evidence>
<keyword evidence="1" id="KW-0597">Phosphoprotein</keyword>
<dbReference type="EMBL" id="LAZR01003910">
    <property type="protein sequence ID" value="KKN13559.1"/>
    <property type="molecule type" value="Genomic_DNA"/>
</dbReference>
<dbReference type="InterPro" id="IPR011006">
    <property type="entry name" value="CheY-like_superfamily"/>
</dbReference>
<reference evidence="4" key="1">
    <citation type="journal article" date="2015" name="Nature">
        <title>Complex archaea that bridge the gap between prokaryotes and eukaryotes.</title>
        <authorList>
            <person name="Spang A."/>
            <person name="Saw J.H."/>
            <person name="Jorgensen S.L."/>
            <person name="Zaremba-Niedzwiedzka K."/>
            <person name="Martijn J."/>
            <person name="Lind A.E."/>
            <person name="van Eijk R."/>
            <person name="Schleper C."/>
            <person name="Guy L."/>
            <person name="Ettema T.J."/>
        </authorList>
    </citation>
    <scope>NUCLEOTIDE SEQUENCE</scope>
</reference>
<dbReference type="PANTHER" id="PTHR43214">
    <property type="entry name" value="TWO-COMPONENT RESPONSE REGULATOR"/>
    <property type="match status" value="1"/>
</dbReference>
<dbReference type="GO" id="GO:0006355">
    <property type="term" value="P:regulation of DNA-templated transcription"/>
    <property type="evidence" value="ECO:0007669"/>
    <property type="project" value="InterPro"/>
</dbReference>
<dbReference type="CDD" id="cd17535">
    <property type="entry name" value="REC_NarL-like"/>
    <property type="match status" value="1"/>
</dbReference>